<dbReference type="SUPFAM" id="SSF52096">
    <property type="entry name" value="ClpP/crotonase"/>
    <property type="match status" value="1"/>
</dbReference>
<dbReference type="EMBL" id="FXTU01000004">
    <property type="protein sequence ID" value="SMP24236.1"/>
    <property type="molecule type" value="Genomic_DNA"/>
</dbReference>
<dbReference type="FunFam" id="3.90.226.10:FF:000009">
    <property type="entry name" value="Carnitinyl-CoA dehydratase"/>
    <property type="match status" value="1"/>
</dbReference>
<evidence type="ECO:0000313" key="3">
    <source>
        <dbReference type="EMBL" id="SMP24236.1"/>
    </source>
</evidence>
<sequence length="257" mass="28055">MSEARIMVETKDQVALLRLHRPHVLNALNQALVKRLADLLEELDRKDGVRAIVLTGGDKAFAAGADIQELAGMDAVDFVNRPYFADWERIRRVAKPIIAAVKGYALGGGNELAMCCDMIIAGESAKFGQPEINIGVMPGAGGTQRLTKAIGKAKAMEMILTGRMLTADEALAWGLVNRVVPDGQVEEEALALAGEIAQKPPIAVRLAKQAVNRAQELTVEQGLQFEQHAFYLLFSSEDQQEGMQAFMEKRKPQFKGK</sequence>
<dbReference type="InterPro" id="IPR001753">
    <property type="entry name" value="Enoyl-CoA_hydra/iso"/>
</dbReference>
<dbReference type="GO" id="GO:0016836">
    <property type="term" value="F:hydro-lyase activity"/>
    <property type="evidence" value="ECO:0007669"/>
    <property type="project" value="UniProtKB-ARBA"/>
</dbReference>
<dbReference type="Gene3D" id="3.90.226.10">
    <property type="entry name" value="2-enoyl-CoA Hydratase, Chain A, domain 1"/>
    <property type="match status" value="1"/>
</dbReference>
<dbReference type="RefSeq" id="WP_284724423.1">
    <property type="nucleotide sequence ID" value="NZ_FXTU01000004.1"/>
</dbReference>
<dbReference type="InterPro" id="IPR014748">
    <property type="entry name" value="Enoyl-CoA_hydra_C"/>
</dbReference>
<organism evidence="3 4">
    <name type="scientific">Laceyella tengchongensis</name>
    <dbReference type="NCBI Taxonomy" id="574699"/>
    <lineage>
        <taxon>Bacteria</taxon>
        <taxon>Bacillati</taxon>
        <taxon>Bacillota</taxon>
        <taxon>Bacilli</taxon>
        <taxon>Bacillales</taxon>
        <taxon>Thermoactinomycetaceae</taxon>
        <taxon>Laceyella</taxon>
    </lineage>
</organism>
<evidence type="ECO:0000313" key="4">
    <source>
        <dbReference type="Proteomes" id="UP001157946"/>
    </source>
</evidence>
<keyword evidence="2" id="KW-0456">Lyase</keyword>
<comment type="caution">
    <text evidence="3">The sequence shown here is derived from an EMBL/GenBank/DDBJ whole genome shotgun (WGS) entry which is preliminary data.</text>
</comment>
<evidence type="ECO:0000256" key="2">
    <source>
        <dbReference type="ARBA" id="ARBA00023239"/>
    </source>
</evidence>
<dbReference type="AlphaFoldDB" id="A0AA45WQE2"/>
<dbReference type="PANTHER" id="PTHR11941">
    <property type="entry name" value="ENOYL-COA HYDRATASE-RELATED"/>
    <property type="match status" value="1"/>
</dbReference>
<dbReference type="GO" id="GO:0006635">
    <property type="term" value="P:fatty acid beta-oxidation"/>
    <property type="evidence" value="ECO:0007669"/>
    <property type="project" value="TreeGrafter"/>
</dbReference>
<dbReference type="CDD" id="cd06558">
    <property type="entry name" value="crotonase-like"/>
    <property type="match status" value="1"/>
</dbReference>
<name>A0AA45WQE2_9BACL</name>
<comment type="similarity">
    <text evidence="1">Belongs to the enoyl-CoA hydratase/isomerase family.</text>
</comment>
<evidence type="ECO:0000256" key="1">
    <source>
        <dbReference type="ARBA" id="ARBA00005254"/>
    </source>
</evidence>
<proteinExistence type="inferred from homology"/>
<accession>A0AA45WQE2</accession>
<dbReference type="PANTHER" id="PTHR11941:SF54">
    <property type="entry name" value="ENOYL-COA HYDRATASE, MITOCHONDRIAL"/>
    <property type="match status" value="1"/>
</dbReference>
<dbReference type="Proteomes" id="UP001157946">
    <property type="component" value="Unassembled WGS sequence"/>
</dbReference>
<protein>
    <submittedName>
        <fullName evidence="3">Short chain enoyl-CoA hydratase</fullName>
    </submittedName>
</protein>
<dbReference type="InterPro" id="IPR029045">
    <property type="entry name" value="ClpP/crotonase-like_dom_sf"/>
</dbReference>
<gene>
    <name evidence="3" type="ORF">SAMN06265361_104296</name>
</gene>
<dbReference type="Gene3D" id="1.10.12.10">
    <property type="entry name" value="Lyase 2-enoyl-coa Hydratase, Chain A, domain 2"/>
    <property type="match status" value="1"/>
</dbReference>
<reference evidence="3" key="1">
    <citation type="submission" date="2017-05" db="EMBL/GenBank/DDBJ databases">
        <authorList>
            <person name="Varghese N."/>
            <person name="Submissions S."/>
        </authorList>
    </citation>
    <scope>NUCLEOTIDE SEQUENCE</scope>
    <source>
        <strain evidence="3">DSM 45262</strain>
    </source>
</reference>
<dbReference type="FunFam" id="1.10.12.10:FF:000001">
    <property type="entry name" value="Probable enoyl-CoA hydratase, mitochondrial"/>
    <property type="match status" value="1"/>
</dbReference>
<keyword evidence="4" id="KW-1185">Reference proteome</keyword>
<dbReference type="Pfam" id="PF00378">
    <property type="entry name" value="ECH_1"/>
    <property type="match status" value="1"/>
</dbReference>